<dbReference type="Proteomes" id="UP000008743">
    <property type="component" value="Unassembled WGS sequence"/>
</dbReference>
<dbReference type="RefSeq" id="XP_004343903.2">
    <property type="nucleotide sequence ID" value="XM_004343853.2"/>
</dbReference>
<feature type="compositionally biased region" description="Basic and acidic residues" evidence="8">
    <location>
        <begin position="25"/>
        <end position="55"/>
    </location>
</feature>
<keyword evidence="11" id="KW-1185">Reference proteome</keyword>
<dbReference type="Pfam" id="PF00400">
    <property type="entry name" value="WD40"/>
    <property type="match status" value="2"/>
</dbReference>
<dbReference type="PROSITE" id="PS50072">
    <property type="entry name" value="CSA_PPIASE_2"/>
    <property type="match status" value="1"/>
</dbReference>
<feature type="compositionally biased region" description="Low complexity" evidence="8">
    <location>
        <begin position="76"/>
        <end position="100"/>
    </location>
</feature>
<keyword evidence="4" id="KW-0677">Repeat</keyword>
<dbReference type="InterPro" id="IPR011041">
    <property type="entry name" value="Quinoprot_gluc/sorb_DH_b-prop"/>
</dbReference>
<dbReference type="AlphaFoldDB" id="A0A0D2X4Z8"/>
<dbReference type="InParanoid" id="A0A0D2X4Z8"/>
<dbReference type="PANTHER" id="PTHR45625:SF4">
    <property type="entry name" value="PEPTIDYLPROLYL ISOMERASE DOMAIN AND WD REPEAT-CONTAINING PROTEIN 1"/>
    <property type="match status" value="1"/>
</dbReference>
<dbReference type="InterPro" id="IPR044666">
    <property type="entry name" value="Cyclophilin_A-like"/>
</dbReference>
<dbReference type="PANTHER" id="PTHR45625">
    <property type="entry name" value="PEPTIDYL-PROLYL CIS-TRANS ISOMERASE-RELATED"/>
    <property type="match status" value="1"/>
</dbReference>
<name>A0A0D2X4Z8_CAPO3</name>
<dbReference type="EMBL" id="KE346372">
    <property type="protein sequence ID" value="KJE96934.1"/>
    <property type="molecule type" value="Genomic_DNA"/>
</dbReference>
<keyword evidence="6" id="KW-0413">Isomerase</keyword>
<dbReference type="FunCoup" id="A0A0D2X4Z8">
    <property type="interactions" value="698"/>
</dbReference>
<dbReference type="PhylomeDB" id="A0A0D2X4Z8"/>
<organism evidence="10 11">
    <name type="scientific">Capsaspora owczarzaki (strain ATCC 30864)</name>
    <dbReference type="NCBI Taxonomy" id="595528"/>
    <lineage>
        <taxon>Eukaryota</taxon>
        <taxon>Filasterea</taxon>
        <taxon>Capsaspora</taxon>
    </lineage>
</organism>
<dbReference type="OrthoDB" id="10264753at2759"/>
<dbReference type="CDD" id="cd01927">
    <property type="entry name" value="cyclophilin_WD40"/>
    <property type="match status" value="1"/>
</dbReference>
<dbReference type="GO" id="GO:0005634">
    <property type="term" value="C:nucleus"/>
    <property type="evidence" value="ECO:0007669"/>
    <property type="project" value="UniProtKB-ARBA"/>
</dbReference>
<evidence type="ECO:0000256" key="8">
    <source>
        <dbReference type="SAM" id="MobiDB-lite"/>
    </source>
</evidence>
<dbReference type="InterPro" id="IPR015943">
    <property type="entry name" value="WD40/YVTN_repeat-like_dom_sf"/>
</dbReference>
<comment type="catalytic activity">
    <reaction evidence="1">
        <text>[protein]-peptidylproline (omega=180) = [protein]-peptidylproline (omega=0)</text>
        <dbReference type="Rhea" id="RHEA:16237"/>
        <dbReference type="Rhea" id="RHEA-COMP:10747"/>
        <dbReference type="Rhea" id="RHEA-COMP:10748"/>
        <dbReference type="ChEBI" id="CHEBI:83833"/>
        <dbReference type="ChEBI" id="CHEBI:83834"/>
        <dbReference type="EC" id="5.2.1.8"/>
    </reaction>
</comment>
<evidence type="ECO:0000256" key="2">
    <source>
        <dbReference type="ARBA" id="ARBA00013194"/>
    </source>
</evidence>
<dbReference type="InterPro" id="IPR029000">
    <property type="entry name" value="Cyclophilin-like_dom_sf"/>
</dbReference>
<dbReference type="SUPFAM" id="SSF50891">
    <property type="entry name" value="Cyclophilin-like"/>
    <property type="match status" value="1"/>
</dbReference>
<gene>
    <name evidence="10" type="ORF">CAOG_007179</name>
</gene>
<evidence type="ECO:0000256" key="6">
    <source>
        <dbReference type="ARBA" id="ARBA00023235"/>
    </source>
</evidence>
<dbReference type="InterPro" id="IPR002130">
    <property type="entry name" value="Cyclophilin-type_PPIase_dom"/>
</dbReference>
<dbReference type="SUPFAM" id="SSF50978">
    <property type="entry name" value="WD40 repeat-like"/>
    <property type="match status" value="1"/>
</dbReference>
<dbReference type="SUPFAM" id="SSF50952">
    <property type="entry name" value="Soluble quinoprotein glucose dehydrogenase"/>
    <property type="match status" value="1"/>
</dbReference>
<evidence type="ECO:0000256" key="5">
    <source>
        <dbReference type="ARBA" id="ARBA00023110"/>
    </source>
</evidence>
<evidence type="ECO:0000313" key="11">
    <source>
        <dbReference type="Proteomes" id="UP000008743"/>
    </source>
</evidence>
<reference evidence="11" key="1">
    <citation type="submission" date="2011-02" db="EMBL/GenBank/DDBJ databases">
        <title>The Genome Sequence of Capsaspora owczarzaki ATCC 30864.</title>
        <authorList>
            <person name="Russ C."/>
            <person name="Cuomo C."/>
            <person name="Burger G."/>
            <person name="Gray M.W."/>
            <person name="Holland P.W.H."/>
            <person name="King N."/>
            <person name="Lang F.B.F."/>
            <person name="Roger A.J."/>
            <person name="Ruiz-Trillo I."/>
            <person name="Young S.K."/>
            <person name="Zeng Q."/>
            <person name="Gargeya S."/>
            <person name="Alvarado L."/>
            <person name="Berlin A."/>
            <person name="Chapman S.B."/>
            <person name="Chen Z."/>
            <person name="Freedman E."/>
            <person name="Gellesch M."/>
            <person name="Goldberg J."/>
            <person name="Griggs A."/>
            <person name="Gujja S."/>
            <person name="Heilman E."/>
            <person name="Heiman D."/>
            <person name="Howarth C."/>
            <person name="Mehta T."/>
            <person name="Neiman D."/>
            <person name="Pearson M."/>
            <person name="Roberts A."/>
            <person name="Saif S."/>
            <person name="Shea T."/>
            <person name="Shenoy N."/>
            <person name="Sisk P."/>
            <person name="Stolte C."/>
            <person name="Sykes S."/>
            <person name="White J."/>
            <person name="Yandava C."/>
            <person name="Haas B."/>
            <person name="Nusbaum C."/>
            <person name="Birren B."/>
        </authorList>
    </citation>
    <scope>NUCLEOTIDE SEQUENCE</scope>
    <source>
        <strain evidence="11">ATCC 30864</strain>
    </source>
</reference>
<dbReference type="Gene3D" id="2.130.10.10">
    <property type="entry name" value="YVTN repeat-like/Quinoprotein amine dehydrogenase"/>
    <property type="match status" value="1"/>
</dbReference>
<dbReference type="PRINTS" id="PR00153">
    <property type="entry name" value="CSAPPISMRASE"/>
</dbReference>
<sequence>MSSASKRAHSPEREIVAGGAASKHARLDDDVAADVRSDHSRAVDGARGRQRRSNDADEGEHQDESAGAEPRSNGHAAGAQDDAQSMAMDADTATAATAAAAEEEEQKLAQQRRMRRLERIHLAALPTSNLYERSYMHRDVVTHVVATRTDFVITASLDGHIKFWKKLEAGLEFVKTFRSHLTGMTDVAASHDGMFLATTSSDKMLKIYDVVNFDMMNIINLGDDEATCCEWLHQPGDALARVAVACQSSPAIRIYDARGDGKPLKTVSMHVKPVVAMALNVKFDTVISVDTAGLVEYWRAADNSDHTFPSDRVHFSSKLDTDLFDFVRAKTVVTSIDVSPDGSKFVTMSSDRKVRVFRFLTGKLARKYDESLQVIANQSQLASHIDNIEYARRLAVEKDIDQQPVSVAGMNAVFDESGLFVIYPSLLGIKVVSIHDNRCVRIIGKVESNIRILRVAVHPGKLRKAIGMTLDSQTADNPLLAAAIADPSVFCTALKRQRFYIFSNREPKEDGSDVGRDILNEKPTREEQLASLESVSKPVLPDLAIIHTTKGDIHIRLFPQECPKTVENFVTHARNGYYNQHLFHRVIKGFMNQTGDPKGDGTGGESIWGGNFEDEFHKSLKHDRPFTVSSANAGKDTNGSQFFITVVPTPWLDNKHTVFGRVIKGMEIVSAINNVKVDKSDRPLEDVRMVSITLKQS</sequence>
<dbReference type="InterPro" id="IPR036322">
    <property type="entry name" value="WD40_repeat_dom_sf"/>
</dbReference>
<evidence type="ECO:0000256" key="1">
    <source>
        <dbReference type="ARBA" id="ARBA00000971"/>
    </source>
</evidence>
<proteinExistence type="predicted"/>
<evidence type="ECO:0000259" key="9">
    <source>
        <dbReference type="PROSITE" id="PS50072"/>
    </source>
</evidence>
<dbReference type="EC" id="5.2.1.8" evidence="2"/>
<evidence type="ECO:0000313" key="10">
    <source>
        <dbReference type="EMBL" id="KJE96934.1"/>
    </source>
</evidence>
<dbReference type="Gene3D" id="2.40.100.10">
    <property type="entry name" value="Cyclophilin-like"/>
    <property type="match status" value="1"/>
</dbReference>
<dbReference type="SMART" id="SM00320">
    <property type="entry name" value="WD40"/>
    <property type="match status" value="4"/>
</dbReference>
<feature type="region of interest" description="Disordered" evidence="8">
    <location>
        <begin position="1"/>
        <end position="112"/>
    </location>
</feature>
<dbReference type="eggNOG" id="KOG0882">
    <property type="taxonomic scope" value="Eukaryota"/>
</dbReference>
<feature type="repeat" description="WD" evidence="7">
    <location>
        <begin position="177"/>
        <end position="218"/>
    </location>
</feature>
<dbReference type="STRING" id="595528.A0A0D2X4Z8"/>
<feature type="domain" description="PPIase cyclophilin-type" evidence="9">
    <location>
        <begin position="540"/>
        <end position="694"/>
    </location>
</feature>
<dbReference type="PROSITE" id="PS50082">
    <property type="entry name" value="WD_REPEATS_2"/>
    <property type="match status" value="1"/>
</dbReference>
<dbReference type="InterPro" id="IPR001680">
    <property type="entry name" value="WD40_rpt"/>
</dbReference>
<accession>A0A0D2X4Z8</accession>
<dbReference type="Pfam" id="PF00160">
    <property type="entry name" value="Pro_isomerase"/>
    <property type="match status" value="1"/>
</dbReference>
<dbReference type="GO" id="GO:0003755">
    <property type="term" value="F:peptidyl-prolyl cis-trans isomerase activity"/>
    <property type="evidence" value="ECO:0007669"/>
    <property type="project" value="UniProtKB-KW"/>
</dbReference>
<keyword evidence="3 7" id="KW-0853">WD repeat</keyword>
<dbReference type="FunFam" id="2.40.100.10:FF:000003">
    <property type="entry name" value="Peptidylprolyl isomerase domain and WD repeat-containing 1"/>
    <property type="match status" value="1"/>
</dbReference>
<evidence type="ECO:0000256" key="4">
    <source>
        <dbReference type="ARBA" id="ARBA00022737"/>
    </source>
</evidence>
<protein>
    <recommendedName>
        <fullName evidence="2">peptidylprolyl isomerase</fullName>
        <ecNumber evidence="2">5.2.1.8</ecNumber>
    </recommendedName>
</protein>
<evidence type="ECO:0000256" key="7">
    <source>
        <dbReference type="PROSITE-ProRule" id="PRU00221"/>
    </source>
</evidence>
<keyword evidence="5" id="KW-0697">Rotamase</keyword>
<evidence type="ECO:0000256" key="3">
    <source>
        <dbReference type="ARBA" id="ARBA00022574"/>
    </source>
</evidence>